<evidence type="ECO:0000313" key="1">
    <source>
        <dbReference type="EMBL" id="VAW72522.1"/>
    </source>
</evidence>
<feature type="non-terminal residue" evidence="1">
    <location>
        <position position="158"/>
    </location>
</feature>
<accession>A0A3B0YB28</accession>
<dbReference type="EMBL" id="UOFJ01000670">
    <property type="protein sequence ID" value="VAW72522.1"/>
    <property type="molecule type" value="Genomic_DNA"/>
</dbReference>
<dbReference type="AlphaFoldDB" id="A0A3B0YB28"/>
<gene>
    <name evidence="1" type="ORF">MNBD_GAMMA10-2443</name>
</gene>
<dbReference type="InterPro" id="IPR036188">
    <property type="entry name" value="FAD/NAD-bd_sf"/>
</dbReference>
<proteinExistence type="predicted"/>
<sequence>MSKHHSVIIIGAGLSGLYIAWKLQQQEKDVILLEARPRTGGRILSPQIHTHIDSRIDLGPAWVWPQFQPRLQALFSELEIDLFAQYTQGDMLYEQNSQNIQQHTGPSSHQQSYRISGGAEKLTRALSSRLNNASIHLNTPVSAIDQTTLNIQATHKEQ</sequence>
<reference evidence="1" key="1">
    <citation type="submission" date="2018-06" db="EMBL/GenBank/DDBJ databases">
        <authorList>
            <person name="Zhirakovskaya E."/>
        </authorList>
    </citation>
    <scope>NUCLEOTIDE SEQUENCE</scope>
</reference>
<dbReference type="SUPFAM" id="SSF51905">
    <property type="entry name" value="FAD/NAD(P)-binding domain"/>
    <property type="match status" value="1"/>
</dbReference>
<dbReference type="Gene3D" id="3.50.50.60">
    <property type="entry name" value="FAD/NAD(P)-binding domain"/>
    <property type="match status" value="1"/>
</dbReference>
<dbReference type="Pfam" id="PF13450">
    <property type="entry name" value="NAD_binding_8"/>
    <property type="match status" value="1"/>
</dbReference>
<dbReference type="InterPro" id="IPR050703">
    <property type="entry name" value="Flavin_MAO"/>
</dbReference>
<organism evidence="1">
    <name type="scientific">hydrothermal vent metagenome</name>
    <dbReference type="NCBI Taxonomy" id="652676"/>
    <lineage>
        <taxon>unclassified sequences</taxon>
        <taxon>metagenomes</taxon>
        <taxon>ecological metagenomes</taxon>
    </lineage>
</organism>
<name>A0A3B0YB28_9ZZZZ</name>
<evidence type="ECO:0008006" key="2">
    <source>
        <dbReference type="Google" id="ProtNLM"/>
    </source>
</evidence>
<protein>
    <recommendedName>
        <fullName evidence="2">Amine oxidase domain-containing protein</fullName>
    </recommendedName>
</protein>
<dbReference type="PANTHER" id="PTHR43563">
    <property type="entry name" value="AMINE OXIDASE"/>
    <property type="match status" value="1"/>
</dbReference>
<dbReference type="PANTHER" id="PTHR43563:SF1">
    <property type="entry name" value="AMINE OXIDASE [FLAVIN-CONTAINING] B"/>
    <property type="match status" value="1"/>
</dbReference>
<dbReference type="GO" id="GO:0016491">
    <property type="term" value="F:oxidoreductase activity"/>
    <property type="evidence" value="ECO:0007669"/>
    <property type="project" value="UniProtKB-ARBA"/>
</dbReference>